<dbReference type="AlphaFoldDB" id="A0A5B0RBG1"/>
<dbReference type="EMBL" id="VDEP01000223">
    <property type="protein sequence ID" value="KAA1122638.1"/>
    <property type="molecule type" value="Genomic_DNA"/>
</dbReference>
<evidence type="ECO:0000313" key="2">
    <source>
        <dbReference type="Proteomes" id="UP000325313"/>
    </source>
</evidence>
<comment type="caution">
    <text evidence="1">The sequence shown here is derived from an EMBL/GenBank/DDBJ whole genome shotgun (WGS) entry which is preliminary data.</text>
</comment>
<evidence type="ECO:0000313" key="1">
    <source>
        <dbReference type="EMBL" id="KAA1122638.1"/>
    </source>
</evidence>
<reference evidence="1 2" key="1">
    <citation type="submission" date="2019-05" db="EMBL/GenBank/DDBJ databases">
        <title>Emergence of the Ug99 lineage of the wheat stem rust pathogen through somatic hybridization.</title>
        <authorList>
            <person name="Li F."/>
            <person name="Upadhyaya N.M."/>
            <person name="Sperschneider J."/>
            <person name="Matny O."/>
            <person name="Nguyen-Phuc H."/>
            <person name="Mago R."/>
            <person name="Raley C."/>
            <person name="Miller M.E."/>
            <person name="Silverstein K.A.T."/>
            <person name="Henningsen E."/>
            <person name="Hirsch C.D."/>
            <person name="Visser B."/>
            <person name="Pretorius Z.A."/>
            <person name="Steffenson B.J."/>
            <person name="Schwessinger B."/>
            <person name="Dodds P.N."/>
            <person name="Figueroa M."/>
        </authorList>
    </citation>
    <scope>NUCLEOTIDE SEQUENCE [LARGE SCALE GENOMIC DNA]</scope>
    <source>
        <strain evidence="1 2">Ug99</strain>
    </source>
</reference>
<proteinExistence type="predicted"/>
<sequence length="107" mass="12018">MNPRKPTTTRLRLDFNTLQLQLHISSIAVSSRRNRHCYSWNFLAPPACFFGRGDPALPRSPCEMLSQKGKESRGSKYVVGNLKATINYKRAASSLCASRQLDSLNSM</sequence>
<gene>
    <name evidence="1" type="ORF">PGTUg99_050176</name>
</gene>
<protein>
    <submittedName>
        <fullName evidence="1">Uncharacterized protein</fullName>
    </submittedName>
</protein>
<name>A0A5B0RBG1_PUCGR</name>
<organism evidence="1 2">
    <name type="scientific">Puccinia graminis f. sp. tritici</name>
    <dbReference type="NCBI Taxonomy" id="56615"/>
    <lineage>
        <taxon>Eukaryota</taxon>
        <taxon>Fungi</taxon>
        <taxon>Dikarya</taxon>
        <taxon>Basidiomycota</taxon>
        <taxon>Pucciniomycotina</taxon>
        <taxon>Pucciniomycetes</taxon>
        <taxon>Pucciniales</taxon>
        <taxon>Pucciniaceae</taxon>
        <taxon>Puccinia</taxon>
    </lineage>
</organism>
<accession>A0A5B0RBG1</accession>
<dbReference type="Proteomes" id="UP000325313">
    <property type="component" value="Unassembled WGS sequence"/>
</dbReference>